<comment type="caution">
    <text evidence="1">The sequence shown here is derived from an EMBL/GenBank/DDBJ whole genome shotgun (WGS) entry which is preliminary data.</text>
</comment>
<evidence type="ECO:0000313" key="1">
    <source>
        <dbReference type="EMBL" id="KAF9993932.1"/>
    </source>
</evidence>
<proteinExistence type="predicted"/>
<evidence type="ECO:0000313" key="2">
    <source>
        <dbReference type="Proteomes" id="UP000749646"/>
    </source>
</evidence>
<feature type="non-terminal residue" evidence="1">
    <location>
        <position position="60"/>
    </location>
</feature>
<keyword evidence="2" id="KW-1185">Reference proteome</keyword>
<reference evidence="1" key="1">
    <citation type="journal article" date="2020" name="Fungal Divers.">
        <title>Resolving the Mortierellaceae phylogeny through synthesis of multi-gene phylogenetics and phylogenomics.</title>
        <authorList>
            <person name="Vandepol N."/>
            <person name="Liber J."/>
            <person name="Desiro A."/>
            <person name="Na H."/>
            <person name="Kennedy M."/>
            <person name="Barry K."/>
            <person name="Grigoriev I.V."/>
            <person name="Miller A.N."/>
            <person name="O'Donnell K."/>
            <person name="Stajich J.E."/>
            <person name="Bonito G."/>
        </authorList>
    </citation>
    <scope>NUCLEOTIDE SEQUENCE</scope>
    <source>
        <strain evidence="1">MES-2147</strain>
    </source>
</reference>
<organism evidence="1 2">
    <name type="scientific">Modicella reniformis</name>
    <dbReference type="NCBI Taxonomy" id="1440133"/>
    <lineage>
        <taxon>Eukaryota</taxon>
        <taxon>Fungi</taxon>
        <taxon>Fungi incertae sedis</taxon>
        <taxon>Mucoromycota</taxon>
        <taxon>Mortierellomycotina</taxon>
        <taxon>Mortierellomycetes</taxon>
        <taxon>Mortierellales</taxon>
        <taxon>Mortierellaceae</taxon>
        <taxon>Modicella</taxon>
    </lineage>
</organism>
<sequence length="60" mass="6894">KVDDRRKNKDPGEGLNSISAIETGLPSLRDEGVSLAHYIVEHEAVKDQFDEFYKDNDRFK</sequence>
<protein>
    <submittedName>
        <fullName evidence="1">Uncharacterized protein</fullName>
    </submittedName>
</protein>
<accession>A0A9P6MDV1</accession>
<name>A0A9P6MDV1_9FUNG</name>
<feature type="non-terminal residue" evidence="1">
    <location>
        <position position="1"/>
    </location>
</feature>
<dbReference type="Proteomes" id="UP000749646">
    <property type="component" value="Unassembled WGS sequence"/>
</dbReference>
<dbReference type="OrthoDB" id="2433906at2759"/>
<dbReference type="EMBL" id="JAAAHW010001703">
    <property type="protein sequence ID" value="KAF9993932.1"/>
    <property type="molecule type" value="Genomic_DNA"/>
</dbReference>
<dbReference type="AlphaFoldDB" id="A0A9P6MDV1"/>
<gene>
    <name evidence="1" type="ORF">BGZ65_010490</name>
</gene>